<dbReference type="PANTHER" id="PTHR22595">
    <property type="entry name" value="CHITINASE-RELATED"/>
    <property type="match status" value="1"/>
</dbReference>
<dbReference type="InterPro" id="IPR000726">
    <property type="entry name" value="Glyco_hydro_19_cat"/>
</dbReference>
<feature type="domain" description="Glycoside hydrolase family 19 catalytic" evidence="4">
    <location>
        <begin position="157"/>
        <end position="273"/>
    </location>
</feature>
<evidence type="ECO:0000256" key="3">
    <source>
        <dbReference type="SAM" id="MobiDB-lite"/>
    </source>
</evidence>
<reference evidence="6" key="1">
    <citation type="submission" date="2017-01" db="EMBL/GenBank/DDBJ databases">
        <title>Comparative genomics of anhydrobiosis in the tardigrade Hypsibius dujardini.</title>
        <authorList>
            <person name="Yoshida Y."/>
            <person name="Koutsovoulos G."/>
            <person name="Laetsch D."/>
            <person name="Stevens L."/>
            <person name="Kumar S."/>
            <person name="Horikawa D."/>
            <person name="Ishino K."/>
            <person name="Komine S."/>
            <person name="Tomita M."/>
            <person name="Blaxter M."/>
            <person name="Arakawa K."/>
        </authorList>
    </citation>
    <scope>NUCLEOTIDE SEQUENCE [LARGE SCALE GENOMIC DNA]</scope>
    <source>
        <strain evidence="6">Z151</strain>
    </source>
</reference>
<protein>
    <submittedName>
        <fullName evidence="5">Endochitinase EP3</fullName>
    </submittedName>
</protein>
<evidence type="ECO:0000259" key="4">
    <source>
        <dbReference type="Pfam" id="PF00182"/>
    </source>
</evidence>
<dbReference type="GO" id="GO:0016998">
    <property type="term" value="P:cell wall macromolecule catabolic process"/>
    <property type="evidence" value="ECO:0007669"/>
    <property type="project" value="InterPro"/>
</dbReference>
<dbReference type="SUPFAM" id="SSF53955">
    <property type="entry name" value="Lysozyme-like"/>
    <property type="match status" value="1"/>
</dbReference>
<keyword evidence="6" id="KW-1185">Reference proteome</keyword>
<dbReference type="CDD" id="cd00325">
    <property type="entry name" value="chitinase_GH19"/>
    <property type="match status" value="1"/>
</dbReference>
<dbReference type="InterPro" id="IPR036397">
    <property type="entry name" value="RNaseH_sf"/>
</dbReference>
<evidence type="ECO:0000313" key="6">
    <source>
        <dbReference type="Proteomes" id="UP000192578"/>
    </source>
</evidence>
<dbReference type="EMBL" id="MTYJ01000592">
    <property type="protein sequence ID" value="OWA55230.1"/>
    <property type="molecule type" value="Genomic_DNA"/>
</dbReference>
<dbReference type="GO" id="GO:0003676">
    <property type="term" value="F:nucleic acid binding"/>
    <property type="evidence" value="ECO:0007669"/>
    <property type="project" value="InterPro"/>
</dbReference>
<name>A0A9X6NJA8_HYPEX</name>
<feature type="region of interest" description="Disordered" evidence="3">
    <location>
        <begin position="91"/>
        <end position="118"/>
    </location>
</feature>
<organism evidence="5 6">
    <name type="scientific">Hypsibius exemplaris</name>
    <name type="common">Freshwater tardigrade</name>
    <dbReference type="NCBI Taxonomy" id="2072580"/>
    <lineage>
        <taxon>Eukaryota</taxon>
        <taxon>Metazoa</taxon>
        <taxon>Ecdysozoa</taxon>
        <taxon>Tardigrada</taxon>
        <taxon>Eutardigrada</taxon>
        <taxon>Parachela</taxon>
        <taxon>Hypsibioidea</taxon>
        <taxon>Hypsibiidae</taxon>
        <taxon>Hypsibius</taxon>
    </lineage>
</organism>
<dbReference type="InterPro" id="IPR023346">
    <property type="entry name" value="Lysozyme-like_dom_sf"/>
</dbReference>
<evidence type="ECO:0000256" key="1">
    <source>
        <dbReference type="ARBA" id="ARBA00022821"/>
    </source>
</evidence>
<dbReference type="GO" id="GO:0004568">
    <property type="term" value="F:chitinase activity"/>
    <property type="evidence" value="ECO:0007669"/>
    <property type="project" value="InterPro"/>
</dbReference>
<dbReference type="GO" id="GO:0006032">
    <property type="term" value="P:chitin catabolic process"/>
    <property type="evidence" value="ECO:0007669"/>
    <property type="project" value="InterPro"/>
</dbReference>
<proteinExistence type="predicted"/>
<dbReference type="GO" id="GO:0006952">
    <property type="term" value="P:defense response"/>
    <property type="evidence" value="ECO:0007669"/>
    <property type="project" value="UniProtKB-KW"/>
</dbReference>
<dbReference type="PANTHER" id="PTHR22595:SF79">
    <property type="entry name" value="CHITINASE 12"/>
    <property type="match status" value="1"/>
</dbReference>
<evidence type="ECO:0000313" key="5">
    <source>
        <dbReference type="EMBL" id="OWA55230.1"/>
    </source>
</evidence>
<dbReference type="Gene3D" id="3.30.420.10">
    <property type="entry name" value="Ribonuclease H-like superfamily/Ribonuclease H"/>
    <property type="match status" value="1"/>
</dbReference>
<dbReference type="Pfam" id="PF00182">
    <property type="entry name" value="Glyco_hydro_19"/>
    <property type="match status" value="1"/>
</dbReference>
<accession>A0A9X6NJA8</accession>
<comment type="caution">
    <text evidence="5">The sequence shown here is derived from an EMBL/GenBank/DDBJ whole genome shotgun (WGS) entry which is preliminary data.</text>
</comment>
<evidence type="ECO:0000256" key="2">
    <source>
        <dbReference type="ARBA" id="ARBA00023157"/>
    </source>
</evidence>
<gene>
    <name evidence="5" type="ORF">BV898_19618</name>
</gene>
<keyword evidence="1" id="KW-0611">Plant defense</keyword>
<sequence>MLENLPYGLKANSAILYQDKAPCLTAGTVQAFLEEEMPCFIRNADIPPNSPDRNPFDYFMWSLRKERANKHGLISSFDRLTKKLKDEWEPVQFGNTSRPGSPPTGGEHGHGSPFTMGDESISKTEFDQAFTSNGFDAPPTAYYNAFISPRVKNLAGITSKRELAMFLANVIHETGGLKYLEEINGHESCKKGKYRDVWGSNPAEPNKNKCYHGRGPIQLTYPQNYHDASLAIFKDAATLIDNPERVLTDKQTGWETAAWYWGSRVGNQPGVKEGQFGSSINAINGAEECRGQNQDKAAKRKEYYANIFRLWRISGQVDLSGC</sequence>
<dbReference type="OrthoDB" id="5985073at2759"/>
<dbReference type="Proteomes" id="UP000192578">
    <property type="component" value="Unassembled WGS sequence"/>
</dbReference>
<dbReference type="AlphaFoldDB" id="A0A9X6NJA8"/>
<keyword evidence="2" id="KW-1015">Disulfide bond</keyword>
<dbReference type="Gene3D" id="1.10.530.10">
    <property type="match status" value="1"/>
</dbReference>